<evidence type="ECO:0000256" key="5">
    <source>
        <dbReference type="ARBA" id="ARBA00023163"/>
    </source>
</evidence>
<dbReference type="InterPro" id="IPR036388">
    <property type="entry name" value="WH-like_DNA-bd_sf"/>
</dbReference>
<dbReference type="InterPro" id="IPR013249">
    <property type="entry name" value="RNA_pol_sigma70_r4_t2"/>
</dbReference>
<dbReference type="Gene3D" id="1.10.1740.10">
    <property type="match status" value="1"/>
</dbReference>
<dbReference type="NCBIfam" id="TIGR02937">
    <property type="entry name" value="sigma70-ECF"/>
    <property type="match status" value="1"/>
</dbReference>
<evidence type="ECO:0000313" key="9">
    <source>
        <dbReference type="Proteomes" id="UP001501414"/>
    </source>
</evidence>
<proteinExistence type="inferred from homology"/>
<dbReference type="InterPro" id="IPR014284">
    <property type="entry name" value="RNA_pol_sigma-70_dom"/>
</dbReference>
<gene>
    <name evidence="8" type="ORF">GCM10009613_19570</name>
</gene>
<dbReference type="PANTHER" id="PTHR43133:SF8">
    <property type="entry name" value="RNA POLYMERASE SIGMA FACTOR HI_1459-RELATED"/>
    <property type="match status" value="1"/>
</dbReference>
<dbReference type="InterPro" id="IPR013325">
    <property type="entry name" value="RNA_pol_sigma_r2"/>
</dbReference>
<dbReference type="InterPro" id="IPR007627">
    <property type="entry name" value="RNA_pol_sigma70_r2"/>
</dbReference>
<evidence type="ECO:0000256" key="1">
    <source>
        <dbReference type="ARBA" id="ARBA00010641"/>
    </source>
</evidence>
<evidence type="ECO:0000259" key="7">
    <source>
        <dbReference type="Pfam" id="PF08281"/>
    </source>
</evidence>
<keyword evidence="5" id="KW-0804">Transcription</keyword>
<feature type="domain" description="RNA polymerase sigma-70 region 2" evidence="6">
    <location>
        <begin position="72"/>
        <end position="138"/>
    </location>
</feature>
<accession>A0ABP4IAS6</accession>
<keyword evidence="4" id="KW-0238">DNA-binding</keyword>
<keyword evidence="9" id="KW-1185">Reference proteome</keyword>
<keyword evidence="3" id="KW-0731">Sigma factor</keyword>
<dbReference type="CDD" id="cd06171">
    <property type="entry name" value="Sigma70_r4"/>
    <property type="match status" value="1"/>
</dbReference>
<sequence>MPSLPSLSRNGYPTAPFPHIEERGAAVQATDPASGASAVPEAAAPAAARPALDDLTLVARAQDGDVHSFAELARRHQDALFRVAVRVLGHRADAEDALQEALIDAWRKIGTFRGDAAFSTWMYRIVTNRCTALMRRKRPTVPLPDDDAAGAMLVAGSGSPERAAEVDAELAALSRALADLPGDQRTCWVLRELEGLGYAEISHITGASETAVRGRLHRARTALAERMRAWR</sequence>
<dbReference type="SUPFAM" id="SSF88946">
    <property type="entry name" value="Sigma2 domain of RNA polymerase sigma factors"/>
    <property type="match status" value="1"/>
</dbReference>
<organism evidence="8 9">
    <name type="scientific">Pseudonocardia kongjuensis</name>
    <dbReference type="NCBI Taxonomy" id="102227"/>
    <lineage>
        <taxon>Bacteria</taxon>
        <taxon>Bacillati</taxon>
        <taxon>Actinomycetota</taxon>
        <taxon>Actinomycetes</taxon>
        <taxon>Pseudonocardiales</taxon>
        <taxon>Pseudonocardiaceae</taxon>
        <taxon>Pseudonocardia</taxon>
    </lineage>
</organism>
<evidence type="ECO:0000256" key="2">
    <source>
        <dbReference type="ARBA" id="ARBA00023015"/>
    </source>
</evidence>
<evidence type="ECO:0000256" key="3">
    <source>
        <dbReference type="ARBA" id="ARBA00023082"/>
    </source>
</evidence>
<evidence type="ECO:0000313" key="8">
    <source>
        <dbReference type="EMBL" id="GAA1386114.1"/>
    </source>
</evidence>
<dbReference type="InterPro" id="IPR013324">
    <property type="entry name" value="RNA_pol_sigma_r3/r4-like"/>
</dbReference>
<feature type="domain" description="RNA polymerase sigma factor 70 region 4 type 2" evidence="7">
    <location>
        <begin position="171"/>
        <end position="223"/>
    </location>
</feature>
<evidence type="ECO:0000259" key="6">
    <source>
        <dbReference type="Pfam" id="PF04542"/>
    </source>
</evidence>
<dbReference type="EMBL" id="BAAAJK010000006">
    <property type="protein sequence ID" value="GAA1386114.1"/>
    <property type="molecule type" value="Genomic_DNA"/>
</dbReference>
<comment type="similarity">
    <text evidence="1">Belongs to the sigma-70 factor family. ECF subfamily.</text>
</comment>
<dbReference type="Pfam" id="PF04542">
    <property type="entry name" value="Sigma70_r2"/>
    <property type="match status" value="1"/>
</dbReference>
<dbReference type="SUPFAM" id="SSF88659">
    <property type="entry name" value="Sigma3 and sigma4 domains of RNA polymerase sigma factors"/>
    <property type="match status" value="1"/>
</dbReference>
<name>A0ABP4IAS6_9PSEU</name>
<dbReference type="Pfam" id="PF08281">
    <property type="entry name" value="Sigma70_r4_2"/>
    <property type="match status" value="1"/>
</dbReference>
<keyword evidence="2" id="KW-0805">Transcription regulation</keyword>
<dbReference type="Gene3D" id="1.10.10.10">
    <property type="entry name" value="Winged helix-like DNA-binding domain superfamily/Winged helix DNA-binding domain"/>
    <property type="match status" value="1"/>
</dbReference>
<dbReference type="PANTHER" id="PTHR43133">
    <property type="entry name" value="RNA POLYMERASE ECF-TYPE SIGMA FACTO"/>
    <property type="match status" value="1"/>
</dbReference>
<reference evidence="9" key="1">
    <citation type="journal article" date="2019" name="Int. J. Syst. Evol. Microbiol.">
        <title>The Global Catalogue of Microorganisms (GCM) 10K type strain sequencing project: providing services to taxonomists for standard genome sequencing and annotation.</title>
        <authorList>
            <consortium name="The Broad Institute Genomics Platform"/>
            <consortium name="The Broad Institute Genome Sequencing Center for Infectious Disease"/>
            <person name="Wu L."/>
            <person name="Ma J."/>
        </authorList>
    </citation>
    <scope>NUCLEOTIDE SEQUENCE [LARGE SCALE GENOMIC DNA]</scope>
    <source>
        <strain evidence="9">JCM 11896</strain>
    </source>
</reference>
<comment type="caution">
    <text evidence="8">The sequence shown here is derived from an EMBL/GenBank/DDBJ whole genome shotgun (WGS) entry which is preliminary data.</text>
</comment>
<evidence type="ECO:0000256" key="4">
    <source>
        <dbReference type="ARBA" id="ARBA00023125"/>
    </source>
</evidence>
<protein>
    <submittedName>
        <fullName evidence="8">RNA polymerase sigma factor</fullName>
    </submittedName>
</protein>
<dbReference type="InterPro" id="IPR039425">
    <property type="entry name" value="RNA_pol_sigma-70-like"/>
</dbReference>
<dbReference type="Proteomes" id="UP001501414">
    <property type="component" value="Unassembled WGS sequence"/>
</dbReference>